<proteinExistence type="predicted"/>
<evidence type="ECO:0000259" key="1">
    <source>
        <dbReference type="SMART" id="SM01408"/>
    </source>
</evidence>
<reference evidence="4" key="1">
    <citation type="submission" date="2016-06" db="UniProtKB">
        <authorList>
            <consortium name="WormBaseParasite"/>
        </authorList>
    </citation>
    <scope>IDENTIFICATION</scope>
</reference>
<reference evidence="2 3" key="2">
    <citation type="submission" date="2018-11" db="EMBL/GenBank/DDBJ databases">
        <authorList>
            <consortium name="Pathogen Informatics"/>
        </authorList>
    </citation>
    <scope>NUCLEOTIDE SEQUENCE [LARGE SCALE GENOMIC DNA]</scope>
</reference>
<dbReference type="AlphaFoldDB" id="A0A183V9E0"/>
<name>A0A183V9E0_TOXCA</name>
<dbReference type="EMBL" id="UYWY01024363">
    <property type="protein sequence ID" value="VDM48681.1"/>
    <property type="molecule type" value="Genomic_DNA"/>
</dbReference>
<evidence type="ECO:0000313" key="2">
    <source>
        <dbReference type="EMBL" id="VDM48681.1"/>
    </source>
</evidence>
<feature type="domain" description="Inhibitor of growth protein N-terminal histone-binding" evidence="1">
    <location>
        <begin position="33"/>
        <end position="152"/>
    </location>
</feature>
<dbReference type="WBParaSite" id="TCNE_0001736101-mRNA-1">
    <property type="protein sequence ID" value="TCNE_0001736101-mRNA-1"/>
    <property type="gene ID" value="TCNE_0001736101"/>
</dbReference>
<gene>
    <name evidence="2" type="ORF">TCNE_LOCUS17360</name>
</gene>
<dbReference type="Pfam" id="PF12998">
    <property type="entry name" value="ING"/>
    <property type="match status" value="1"/>
</dbReference>
<protein>
    <submittedName>
        <fullName evidence="4">ING domain-containing protein</fullName>
    </submittedName>
</protein>
<evidence type="ECO:0000313" key="3">
    <source>
        <dbReference type="Proteomes" id="UP000050794"/>
    </source>
</evidence>
<dbReference type="Proteomes" id="UP000050794">
    <property type="component" value="Unassembled WGS sequence"/>
</dbReference>
<keyword evidence="3" id="KW-1185">Reference proteome</keyword>
<evidence type="ECO:0000313" key="4">
    <source>
        <dbReference type="WBParaSite" id="TCNE_0001736101-mRNA-1"/>
    </source>
</evidence>
<dbReference type="InterPro" id="IPR024610">
    <property type="entry name" value="ING_N_histone-binding"/>
</dbReference>
<accession>A0A183V9E0</accession>
<dbReference type="Gene3D" id="6.10.140.1740">
    <property type="match status" value="1"/>
</dbReference>
<sequence length="199" mass="23353">MLEKEALMDQSIPRTDLPRTERRDCYQMDDDEWMDEWTELIRDLPGDMRTRIEEIGALDSRIQRKYLSPFLYFFSSLVTEPGDLAQVHETANEFFEEASDLPPEQLAFLYAQLKEEYENIRKDAEEKVEMAEATVSLFLDYKQKIMAKISNFKEFLDARYPGMTEQIESSSLFFNIVDCSFMRSRSFSMSLNIGVPLKS</sequence>
<dbReference type="SMART" id="SM01408">
    <property type="entry name" value="ING"/>
    <property type="match status" value="1"/>
</dbReference>
<organism evidence="3 4">
    <name type="scientific">Toxocara canis</name>
    <name type="common">Canine roundworm</name>
    <dbReference type="NCBI Taxonomy" id="6265"/>
    <lineage>
        <taxon>Eukaryota</taxon>
        <taxon>Metazoa</taxon>
        <taxon>Ecdysozoa</taxon>
        <taxon>Nematoda</taxon>
        <taxon>Chromadorea</taxon>
        <taxon>Rhabditida</taxon>
        <taxon>Spirurina</taxon>
        <taxon>Ascaridomorpha</taxon>
        <taxon>Ascaridoidea</taxon>
        <taxon>Toxocaridae</taxon>
        <taxon>Toxocara</taxon>
    </lineage>
</organism>